<dbReference type="CDD" id="cd23659">
    <property type="entry name" value="USP_At3g01520-like"/>
    <property type="match status" value="1"/>
</dbReference>
<reference evidence="2" key="2">
    <citation type="journal article" date="2022" name="Hortic Res">
        <title>The genome of Dioscorea zingiberensis sheds light on the biosynthesis, origin and evolution of the medicinally important diosgenin saponins.</title>
        <authorList>
            <person name="Li Y."/>
            <person name="Tan C."/>
            <person name="Li Z."/>
            <person name="Guo J."/>
            <person name="Li S."/>
            <person name="Chen X."/>
            <person name="Wang C."/>
            <person name="Dai X."/>
            <person name="Yang H."/>
            <person name="Song W."/>
            <person name="Hou L."/>
            <person name="Xu J."/>
            <person name="Tong Z."/>
            <person name="Xu A."/>
            <person name="Yuan X."/>
            <person name="Wang W."/>
            <person name="Yang Q."/>
            <person name="Chen L."/>
            <person name="Sun Z."/>
            <person name="Wang K."/>
            <person name="Pan B."/>
            <person name="Chen J."/>
            <person name="Bao Y."/>
            <person name="Liu F."/>
            <person name="Qi X."/>
            <person name="Gang D.R."/>
            <person name="Wen J."/>
            <person name="Li J."/>
        </authorList>
    </citation>
    <scope>NUCLEOTIDE SEQUENCE</scope>
    <source>
        <strain evidence="2">Dzin_1.0</strain>
    </source>
</reference>
<dbReference type="Pfam" id="PF00582">
    <property type="entry name" value="Usp"/>
    <property type="match status" value="1"/>
</dbReference>
<proteinExistence type="predicted"/>
<protein>
    <recommendedName>
        <fullName evidence="1">UspA domain-containing protein</fullName>
    </recommendedName>
</protein>
<dbReference type="PANTHER" id="PTHR31964:SF122">
    <property type="entry name" value="OS02G0760500 PROTEIN"/>
    <property type="match status" value="1"/>
</dbReference>
<name>A0A9D5HQ09_9LILI</name>
<evidence type="ECO:0000313" key="3">
    <source>
        <dbReference type="Proteomes" id="UP001085076"/>
    </source>
</evidence>
<dbReference type="SUPFAM" id="SSF52402">
    <property type="entry name" value="Adenine nucleotide alpha hydrolases-like"/>
    <property type="match status" value="1"/>
</dbReference>
<dbReference type="AlphaFoldDB" id="A0A9D5HQ09"/>
<dbReference type="EMBL" id="JAGGNH010000001">
    <property type="protein sequence ID" value="KAJ0984724.1"/>
    <property type="molecule type" value="Genomic_DNA"/>
</dbReference>
<dbReference type="OrthoDB" id="843225at2759"/>
<dbReference type="PANTHER" id="PTHR31964">
    <property type="entry name" value="ADENINE NUCLEOTIDE ALPHA HYDROLASES-LIKE SUPERFAMILY PROTEIN"/>
    <property type="match status" value="1"/>
</dbReference>
<evidence type="ECO:0000259" key="1">
    <source>
        <dbReference type="Pfam" id="PF00582"/>
    </source>
</evidence>
<comment type="caution">
    <text evidence="2">The sequence shown here is derived from an EMBL/GenBank/DDBJ whole genome shotgun (WGS) entry which is preliminary data.</text>
</comment>
<dbReference type="InterPro" id="IPR006016">
    <property type="entry name" value="UspA"/>
</dbReference>
<dbReference type="InterPro" id="IPR014729">
    <property type="entry name" value="Rossmann-like_a/b/a_fold"/>
</dbReference>
<dbReference type="InterPro" id="IPR006015">
    <property type="entry name" value="Universal_stress_UspA"/>
</dbReference>
<dbReference type="PRINTS" id="PR01438">
    <property type="entry name" value="UNVRSLSTRESS"/>
</dbReference>
<keyword evidence="3" id="KW-1185">Reference proteome</keyword>
<feature type="domain" description="UspA" evidence="1">
    <location>
        <begin position="9"/>
        <end position="166"/>
    </location>
</feature>
<gene>
    <name evidence="2" type="ORF">J5N97_003080</name>
</gene>
<reference evidence="2" key="1">
    <citation type="submission" date="2021-03" db="EMBL/GenBank/DDBJ databases">
        <authorList>
            <person name="Li Z."/>
            <person name="Yang C."/>
        </authorList>
    </citation>
    <scope>NUCLEOTIDE SEQUENCE</scope>
    <source>
        <strain evidence="2">Dzin_1.0</strain>
        <tissue evidence="2">Leaf</tissue>
    </source>
</reference>
<dbReference type="Gene3D" id="3.40.50.620">
    <property type="entry name" value="HUPs"/>
    <property type="match status" value="1"/>
</dbReference>
<sequence length="288" mass="31328">MATGNLGLVVIAVDGSEESMNALRWALTNLRLRPPSDSNPGGEFLVLHVQSPPSIATSLNPGAIPFGGPSYLEVPAFTAAIEAHQRRITDAILKHALNICEEMHVSVKTQVMVGDPKEQICEMVDKLHADLLVMGCRAFGPIKRMFLGSVSNYCINHVSCPVVVIKVCFTQVVFFVHSEEALLVDIHMLFLSLGIRSFKLGSLRLRPPSDSKSGGEFLVLHVQSPLPPSPPALTPSPSPFGGPSNLEVPAFTAVIEAHQRRFTDAIFKHALKICEEMQFCSRISVVLE</sequence>
<dbReference type="Proteomes" id="UP001085076">
    <property type="component" value="Miscellaneous, Linkage group lg01"/>
</dbReference>
<organism evidence="2 3">
    <name type="scientific">Dioscorea zingiberensis</name>
    <dbReference type="NCBI Taxonomy" id="325984"/>
    <lineage>
        <taxon>Eukaryota</taxon>
        <taxon>Viridiplantae</taxon>
        <taxon>Streptophyta</taxon>
        <taxon>Embryophyta</taxon>
        <taxon>Tracheophyta</taxon>
        <taxon>Spermatophyta</taxon>
        <taxon>Magnoliopsida</taxon>
        <taxon>Liliopsida</taxon>
        <taxon>Dioscoreales</taxon>
        <taxon>Dioscoreaceae</taxon>
        <taxon>Dioscorea</taxon>
    </lineage>
</organism>
<accession>A0A9D5HQ09</accession>
<evidence type="ECO:0000313" key="2">
    <source>
        <dbReference type="EMBL" id="KAJ0984724.1"/>
    </source>
</evidence>